<accession>A0A9D3W9M7</accession>
<gene>
    <name evidence="1" type="ORF">J1N35_007673</name>
</gene>
<dbReference type="EMBL" id="JAIQCV010000003">
    <property type="protein sequence ID" value="KAH1114295.1"/>
    <property type="molecule type" value="Genomic_DNA"/>
</dbReference>
<organism evidence="1 2">
    <name type="scientific">Gossypium stocksii</name>
    <dbReference type="NCBI Taxonomy" id="47602"/>
    <lineage>
        <taxon>Eukaryota</taxon>
        <taxon>Viridiplantae</taxon>
        <taxon>Streptophyta</taxon>
        <taxon>Embryophyta</taxon>
        <taxon>Tracheophyta</taxon>
        <taxon>Spermatophyta</taxon>
        <taxon>Magnoliopsida</taxon>
        <taxon>eudicotyledons</taxon>
        <taxon>Gunneridae</taxon>
        <taxon>Pentapetalae</taxon>
        <taxon>rosids</taxon>
        <taxon>malvids</taxon>
        <taxon>Malvales</taxon>
        <taxon>Malvaceae</taxon>
        <taxon>Malvoideae</taxon>
        <taxon>Gossypium</taxon>
    </lineage>
</organism>
<reference evidence="1 2" key="1">
    <citation type="journal article" date="2021" name="Plant Biotechnol. J.">
        <title>Multi-omics assisted identification of the key and species-specific regulatory components of drought-tolerant mechanisms in Gossypium stocksii.</title>
        <authorList>
            <person name="Yu D."/>
            <person name="Ke L."/>
            <person name="Zhang D."/>
            <person name="Wu Y."/>
            <person name="Sun Y."/>
            <person name="Mei J."/>
            <person name="Sun J."/>
            <person name="Sun Y."/>
        </authorList>
    </citation>
    <scope>NUCLEOTIDE SEQUENCE [LARGE SCALE GENOMIC DNA]</scope>
    <source>
        <strain evidence="2">cv. E1</strain>
        <tissue evidence="1">Leaf</tissue>
    </source>
</reference>
<protein>
    <submittedName>
        <fullName evidence="1">Uncharacterized protein</fullName>
    </submittedName>
</protein>
<dbReference type="AlphaFoldDB" id="A0A9D3W9M7"/>
<dbReference type="Proteomes" id="UP000828251">
    <property type="component" value="Unassembled WGS sequence"/>
</dbReference>
<comment type="caution">
    <text evidence="1">The sequence shown here is derived from an EMBL/GenBank/DDBJ whole genome shotgun (WGS) entry which is preliminary data.</text>
</comment>
<keyword evidence="2" id="KW-1185">Reference proteome</keyword>
<proteinExistence type="predicted"/>
<evidence type="ECO:0000313" key="1">
    <source>
        <dbReference type="EMBL" id="KAH1114295.1"/>
    </source>
</evidence>
<sequence>MTRDTHSNKGSDNPSQKTLVTMKNLTDFTTKLQQDLFKVNNTFENMIGKLMLEKGNKILYFKR</sequence>
<evidence type="ECO:0000313" key="2">
    <source>
        <dbReference type="Proteomes" id="UP000828251"/>
    </source>
</evidence>
<name>A0A9D3W9M7_9ROSI</name>